<evidence type="ECO:0008006" key="4">
    <source>
        <dbReference type="Google" id="ProtNLM"/>
    </source>
</evidence>
<name>A0ABN9RJB0_9DINO</name>
<dbReference type="Proteomes" id="UP001189429">
    <property type="component" value="Unassembled WGS sequence"/>
</dbReference>
<dbReference type="EMBL" id="CAUYUJ010006691">
    <property type="protein sequence ID" value="CAK0818296.1"/>
    <property type="molecule type" value="Genomic_DNA"/>
</dbReference>
<accession>A0ABN9RJB0</accession>
<proteinExistence type="predicted"/>
<organism evidence="2 3">
    <name type="scientific">Prorocentrum cordatum</name>
    <dbReference type="NCBI Taxonomy" id="2364126"/>
    <lineage>
        <taxon>Eukaryota</taxon>
        <taxon>Sar</taxon>
        <taxon>Alveolata</taxon>
        <taxon>Dinophyceae</taxon>
        <taxon>Prorocentrales</taxon>
        <taxon>Prorocentraceae</taxon>
        <taxon>Prorocentrum</taxon>
    </lineage>
</organism>
<keyword evidence="3" id="KW-1185">Reference proteome</keyword>
<evidence type="ECO:0000313" key="2">
    <source>
        <dbReference type="EMBL" id="CAK0818296.1"/>
    </source>
</evidence>
<sequence>MLREAVEESAPATDDGGRAMEASCPAEAERAAIPERRHLLLSFVPGAAYEQLEALKAAMPERPQLLRSLVPGAVYQQLDALGSGSYFARGVEEWGRWGWGQRAAAASAAVLLLGALLAFACLAPGMSGHGGGVHAGSATPNGGGALTSLSEDHPAGATQIQVESSHGFEIGDVITISHPANGGYSEEREIVDMGSIILNKPLEHEYPAGSKAEEEAFQASPENSGPTVISFYLYRASGDTNYPLENVNVGNLAGVLWYLHNEIVVSPMRKYNIDRIKRFKIRMKPVVEFWNVHHANFGPFMAYDAARCSTPSCKDVYDLYGYIVGCQSVT</sequence>
<feature type="non-terminal residue" evidence="2">
    <location>
        <position position="330"/>
    </location>
</feature>
<comment type="caution">
    <text evidence="2">The sequence shown here is derived from an EMBL/GenBank/DDBJ whole genome shotgun (WGS) entry which is preliminary data.</text>
</comment>
<reference evidence="2" key="1">
    <citation type="submission" date="2023-10" db="EMBL/GenBank/DDBJ databases">
        <authorList>
            <person name="Chen Y."/>
            <person name="Shah S."/>
            <person name="Dougan E. K."/>
            <person name="Thang M."/>
            <person name="Chan C."/>
        </authorList>
    </citation>
    <scope>NUCLEOTIDE SEQUENCE [LARGE SCALE GENOMIC DNA]</scope>
</reference>
<gene>
    <name evidence="2" type="ORF">PCOR1329_LOCUS20636</name>
</gene>
<evidence type="ECO:0000313" key="3">
    <source>
        <dbReference type="Proteomes" id="UP001189429"/>
    </source>
</evidence>
<protein>
    <recommendedName>
        <fullName evidence="4">Amine oxidase</fullName>
    </recommendedName>
</protein>
<feature type="region of interest" description="Disordered" evidence="1">
    <location>
        <begin position="1"/>
        <end position="21"/>
    </location>
</feature>
<evidence type="ECO:0000256" key="1">
    <source>
        <dbReference type="SAM" id="MobiDB-lite"/>
    </source>
</evidence>